<reference evidence="2" key="1">
    <citation type="journal article" date="2023" name="Front. Plant Sci.">
        <title>Chromosomal-level genome assembly of Melastoma candidum provides insights into trichome evolution.</title>
        <authorList>
            <person name="Zhong Y."/>
            <person name="Wu W."/>
            <person name="Sun C."/>
            <person name="Zou P."/>
            <person name="Liu Y."/>
            <person name="Dai S."/>
            <person name="Zhou R."/>
        </authorList>
    </citation>
    <scope>NUCLEOTIDE SEQUENCE [LARGE SCALE GENOMIC DNA]</scope>
</reference>
<organism evidence="1 2">
    <name type="scientific">Melastoma candidum</name>
    <dbReference type="NCBI Taxonomy" id="119954"/>
    <lineage>
        <taxon>Eukaryota</taxon>
        <taxon>Viridiplantae</taxon>
        <taxon>Streptophyta</taxon>
        <taxon>Embryophyta</taxon>
        <taxon>Tracheophyta</taxon>
        <taxon>Spermatophyta</taxon>
        <taxon>Magnoliopsida</taxon>
        <taxon>eudicotyledons</taxon>
        <taxon>Gunneridae</taxon>
        <taxon>Pentapetalae</taxon>
        <taxon>rosids</taxon>
        <taxon>malvids</taxon>
        <taxon>Myrtales</taxon>
        <taxon>Melastomataceae</taxon>
        <taxon>Melastomatoideae</taxon>
        <taxon>Melastomateae</taxon>
        <taxon>Melastoma</taxon>
    </lineage>
</organism>
<proteinExistence type="predicted"/>
<gene>
    <name evidence="1" type="ORF">MLD38_022983</name>
</gene>
<accession>A0ACB9QPI5</accession>
<sequence>MSKHTFALVFLLTISSISHPIAQALTHGAISVDKLAIPNPTPEVTPLRFYMQVVDEGNKETSYRIANASITNQSPTGFGFLNMMDNLLTESPDPNSNLIGRAQGMIGSADLNMIGVYNNFNVYFTSGEYNGSTLNIVGRDPVFSAYREMSVVGGTKSFRLATGIVTLRDLSVDNATMDGVIEFNVTVIHPTTVLL</sequence>
<evidence type="ECO:0000313" key="2">
    <source>
        <dbReference type="Proteomes" id="UP001057402"/>
    </source>
</evidence>
<dbReference type="EMBL" id="CM042885">
    <property type="protein sequence ID" value="KAI4367220.1"/>
    <property type="molecule type" value="Genomic_DNA"/>
</dbReference>
<keyword evidence="2" id="KW-1185">Reference proteome</keyword>
<evidence type="ECO:0000313" key="1">
    <source>
        <dbReference type="EMBL" id="KAI4367220.1"/>
    </source>
</evidence>
<name>A0ACB9QPI5_9MYRT</name>
<dbReference type="Proteomes" id="UP001057402">
    <property type="component" value="Chromosome 6"/>
</dbReference>
<comment type="caution">
    <text evidence="1">The sequence shown here is derived from an EMBL/GenBank/DDBJ whole genome shotgun (WGS) entry which is preliminary data.</text>
</comment>
<protein>
    <submittedName>
        <fullName evidence="1">Uncharacterized protein</fullName>
    </submittedName>
</protein>